<feature type="domain" description="Glycosyltransferase subfamily 4-like N-terminal" evidence="2">
    <location>
        <begin position="18"/>
        <end position="181"/>
    </location>
</feature>
<dbReference type="OrthoDB" id="502646at2"/>
<name>A0A0P7X224_9BACT</name>
<feature type="domain" description="Glycosyl transferase family 1" evidence="1">
    <location>
        <begin position="186"/>
        <end position="354"/>
    </location>
</feature>
<dbReference type="Gene3D" id="3.40.50.2000">
    <property type="entry name" value="Glycogen Phosphorylase B"/>
    <property type="match status" value="2"/>
</dbReference>
<protein>
    <submittedName>
        <fullName evidence="3">Glycosyltransferase</fullName>
    </submittedName>
</protein>
<evidence type="ECO:0000259" key="1">
    <source>
        <dbReference type="Pfam" id="PF00534"/>
    </source>
</evidence>
<dbReference type="InterPro" id="IPR001296">
    <property type="entry name" value="Glyco_trans_1"/>
</dbReference>
<reference evidence="3 4" key="1">
    <citation type="submission" date="2015-09" db="EMBL/GenBank/DDBJ databases">
        <title>Identification and resolution of microdiversity through metagenomic sequencing of parallel consortia.</title>
        <authorList>
            <person name="Nelson W.C."/>
            <person name="Romine M.F."/>
            <person name="Lindemann S.R."/>
        </authorList>
    </citation>
    <scope>NUCLEOTIDE SEQUENCE [LARGE SCALE GENOMIC DNA]</scope>
    <source>
        <strain evidence="3">HL-49</strain>
    </source>
</reference>
<dbReference type="Pfam" id="PF13439">
    <property type="entry name" value="Glyco_transf_4"/>
    <property type="match status" value="1"/>
</dbReference>
<dbReference type="STRING" id="1305737.GCA_000526355_01788"/>
<gene>
    <name evidence="3" type="ORF">HLUCCX10_17165</name>
</gene>
<dbReference type="EMBL" id="LJXT01000162">
    <property type="protein sequence ID" value="KPQ08643.1"/>
    <property type="molecule type" value="Genomic_DNA"/>
</dbReference>
<dbReference type="CDD" id="cd03801">
    <property type="entry name" value="GT4_PimA-like"/>
    <property type="match status" value="1"/>
</dbReference>
<accession>A0A0P7X224</accession>
<dbReference type="InterPro" id="IPR050194">
    <property type="entry name" value="Glycosyltransferase_grp1"/>
</dbReference>
<proteinExistence type="predicted"/>
<evidence type="ECO:0000259" key="2">
    <source>
        <dbReference type="Pfam" id="PF13439"/>
    </source>
</evidence>
<dbReference type="eggNOG" id="COG0438">
    <property type="taxonomic scope" value="Bacteria"/>
</dbReference>
<dbReference type="PANTHER" id="PTHR45947:SF3">
    <property type="entry name" value="SULFOQUINOVOSYL TRANSFERASE SQD2"/>
    <property type="match status" value="1"/>
</dbReference>
<dbReference type="PANTHER" id="PTHR45947">
    <property type="entry name" value="SULFOQUINOVOSYL TRANSFERASE SQD2"/>
    <property type="match status" value="1"/>
</dbReference>
<comment type="caution">
    <text evidence="3">The sequence shown here is derived from an EMBL/GenBank/DDBJ whole genome shotgun (WGS) entry which is preliminary data.</text>
</comment>
<dbReference type="InterPro" id="IPR028098">
    <property type="entry name" value="Glyco_trans_4-like_N"/>
</dbReference>
<organism evidence="3 4">
    <name type="scientific">Algoriphagus marincola HL-49</name>
    <dbReference type="NCBI Taxonomy" id="1305737"/>
    <lineage>
        <taxon>Bacteria</taxon>
        <taxon>Pseudomonadati</taxon>
        <taxon>Bacteroidota</taxon>
        <taxon>Cytophagia</taxon>
        <taxon>Cytophagales</taxon>
        <taxon>Cyclobacteriaceae</taxon>
        <taxon>Algoriphagus</taxon>
    </lineage>
</organism>
<dbReference type="Pfam" id="PF00534">
    <property type="entry name" value="Glycos_transf_1"/>
    <property type="match status" value="1"/>
</dbReference>
<dbReference type="Proteomes" id="UP000050421">
    <property type="component" value="Unassembled WGS sequence"/>
</dbReference>
<dbReference type="SUPFAM" id="SSF53756">
    <property type="entry name" value="UDP-Glycosyltransferase/glycogen phosphorylase"/>
    <property type="match status" value="1"/>
</dbReference>
<evidence type="ECO:0000313" key="3">
    <source>
        <dbReference type="EMBL" id="KPQ08643.1"/>
    </source>
</evidence>
<keyword evidence="3" id="KW-0808">Transferase</keyword>
<sequence length="380" mass="43123">MHICFLSQEFPRKGASHGGIGTFLATFTRSLINRGHQVTVVGVTGSKFEDQMMDGVRVVNFPGSKAQLIAWWRNYQRVDDFLTTLHKEHPIDIVEGSELTLAFLNKKKGIKYVIRLHGGHHFFAEGEKRKVNKWKAYQEKKSFSKADAFIAVSNYVKTHTEKFLSYHSRPIEVINYPINLDKFYPSNPKKVKPFRLVFAGTVCEKKGIRQLMQAIPSIASDFPDVHLEVFGRDWMFPNGKSFIEFLKETMPKVALEKTTFHGPVAHDELPGHYEQAAICIFPSHMETQGLVAPEAMSMEKVVVFSKTGPGPETISHGVDGWLCDPHSPEDISKTVREAFSKVDEFEKIGKAARKKVISKFETEMVTDKNLAFYQKLIAKK</sequence>
<evidence type="ECO:0000313" key="4">
    <source>
        <dbReference type="Proteomes" id="UP000050421"/>
    </source>
</evidence>
<dbReference type="GO" id="GO:0016757">
    <property type="term" value="F:glycosyltransferase activity"/>
    <property type="evidence" value="ECO:0007669"/>
    <property type="project" value="InterPro"/>
</dbReference>
<dbReference type="AlphaFoldDB" id="A0A0P7X224"/>
<dbReference type="PATRIC" id="fig|1305737.6.peg.529"/>